<evidence type="ECO:0000313" key="2">
    <source>
        <dbReference type="Proteomes" id="UP000005778"/>
    </source>
</evidence>
<sequence length="32" mass="3478">MVSSNHIHLLVFDAGKRDVIPKSMQLVAGRTG</sequence>
<gene>
    <name evidence="1" type="ORF">DespoDRAFT_03104</name>
</gene>
<reference evidence="1 2" key="1">
    <citation type="submission" date="2011-09" db="EMBL/GenBank/DDBJ databases">
        <authorList>
            <consortium name="US DOE Joint Genome Institute (JGI-PGF)"/>
            <person name="Lucas S."/>
            <person name="Han J."/>
            <person name="Lapidus A."/>
            <person name="Cheng J.-F."/>
            <person name="Goodwin L."/>
            <person name="Pitluck S."/>
            <person name="Peters L."/>
            <person name="Land M.L."/>
            <person name="Hauser L."/>
            <person name="Orellana R."/>
            <person name="Lovley D."/>
            <person name="Woyke T.J."/>
        </authorList>
    </citation>
    <scope>NUCLEOTIDE SEQUENCE [LARGE SCALE GENOMIC DNA]</scope>
    <source>
        <strain evidence="1 2">2ac9</strain>
    </source>
</reference>
<organism evidence="1 2">
    <name type="scientific">Desulfobacter postgatei 2ac9</name>
    <dbReference type="NCBI Taxonomy" id="879212"/>
    <lineage>
        <taxon>Bacteria</taxon>
        <taxon>Pseudomonadati</taxon>
        <taxon>Thermodesulfobacteriota</taxon>
        <taxon>Desulfobacteria</taxon>
        <taxon>Desulfobacterales</taxon>
        <taxon>Desulfobacteraceae</taxon>
        <taxon>Desulfobacter</taxon>
    </lineage>
</organism>
<feature type="non-terminal residue" evidence="1">
    <location>
        <position position="32"/>
    </location>
</feature>
<protein>
    <recommendedName>
        <fullName evidence="3">Transposase</fullName>
    </recommendedName>
</protein>
<keyword evidence="2" id="KW-1185">Reference proteome</keyword>
<dbReference type="Proteomes" id="UP000005778">
    <property type="component" value="Chromosome"/>
</dbReference>
<name>I5B5Z2_9BACT</name>
<reference evidence="1 2" key="2">
    <citation type="submission" date="2012-02" db="EMBL/GenBank/DDBJ databases">
        <title>Improved High-Quality Draft sequence of Desulfobacter postgatei 2ac9.</title>
        <authorList>
            <consortium name="US DOE Joint Genome Institute"/>
            <person name="Lucas S."/>
            <person name="Han J."/>
            <person name="Lapidus A."/>
            <person name="Cheng J.-F."/>
            <person name="Goodwin L."/>
            <person name="Pitluck S."/>
            <person name="Peters L."/>
            <person name="Ovchinnikova G."/>
            <person name="Held B."/>
            <person name="Detter J.C."/>
            <person name="Han C."/>
            <person name="Tapia R."/>
            <person name="Land M."/>
            <person name="Hauser L."/>
            <person name="Kyrpides N."/>
            <person name="Ivanova N."/>
            <person name="Pagani I."/>
            <person name="Orellana R."/>
            <person name="Lovley D."/>
            <person name="Woyke T."/>
        </authorList>
    </citation>
    <scope>NUCLEOTIDE SEQUENCE [LARGE SCALE GENOMIC DNA]</scope>
    <source>
        <strain evidence="1 2">2ac9</strain>
    </source>
</reference>
<dbReference type="HOGENOM" id="CLU_3393398_0_0_7"/>
<accession>I5B5Z2</accession>
<evidence type="ECO:0008006" key="3">
    <source>
        <dbReference type="Google" id="ProtNLM"/>
    </source>
</evidence>
<proteinExistence type="predicted"/>
<evidence type="ECO:0000313" key="1">
    <source>
        <dbReference type="EMBL" id="EIM64905.1"/>
    </source>
</evidence>
<dbReference type="EMBL" id="CM001488">
    <property type="protein sequence ID" value="EIM64905.1"/>
    <property type="molecule type" value="Genomic_DNA"/>
</dbReference>
<dbReference type="AlphaFoldDB" id="I5B5Z2"/>
<dbReference type="STRING" id="879212.DespoDRAFT_03104"/>